<dbReference type="Proteomes" id="UP001153332">
    <property type="component" value="Unassembled WGS sequence"/>
</dbReference>
<dbReference type="EMBL" id="JAPUUL010000151">
    <property type="protein sequence ID" value="KAJ8132306.1"/>
    <property type="molecule type" value="Genomic_DNA"/>
</dbReference>
<organism evidence="1 2">
    <name type="scientific">Lasiodiplodia mahajangana</name>
    <dbReference type="NCBI Taxonomy" id="1108764"/>
    <lineage>
        <taxon>Eukaryota</taxon>
        <taxon>Fungi</taxon>
        <taxon>Dikarya</taxon>
        <taxon>Ascomycota</taxon>
        <taxon>Pezizomycotina</taxon>
        <taxon>Dothideomycetes</taxon>
        <taxon>Dothideomycetes incertae sedis</taxon>
        <taxon>Botryosphaeriales</taxon>
        <taxon>Botryosphaeriaceae</taxon>
        <taxon>Lasiodiplodia</taxon>
    </lineage>
</organism>
<sequence length="3962" mass="435705">MASTEPIAVIGSACRFPGSSDTPSKLWELLREPRDLLHRVSERRRWHPDAFYHSDPEHHGTSNVQSSYFLDEDPADFDHAFFNIQPSECEAIDPQQRMLMETIYDSLCSAGQTIEGLRGSSTAIIVGTMCDDWSGVLYKDWETIPQYSATGMSRSIMSNRVSYFFDWHGPSMTLDTACSSSLVAVHLAIQALRNGESCVAVAAGANLLLSPGMYIAESNLHMLSPTGRSKMWDKDVDGYARGEGIASVILKPLSVALQDGDHIECLIRATGINQDGRTQGLTMPSATAQAALIRETYARAGLDIEKPEDRPQFFHAHGTGTPAGDPQEAEAIAKAFYSNGAPGKLYVGSIKTIIGHTEGTAGLASLIGTSLALQHGLIPPNMHFTELNPRITPFYSNLEVPTSLKSWPKLLPGQPRRASVNSFGFGGTNAHAIIEAYEPPSVPSSHGPLYSPLTISAATETSLRALLASYSEYLKNNPQVSLRDFAYTLQERRSTLSFRAAIVASTPTDASQKIDAILESEDAGELSTKHFGVSSPRILGVFTGQGAQWPRMGAGLIESSPFIAKRLEELEVALASLPMNIRPKWKLREQMLADAATSRVAEAAVSQPLCTAVQILLVDLLSVAGIKLEAVIGHSSGEIGAAYAAGLLSACGAIRIAYLRGFYAKLAGSPSGIKGAMMAVGTSLEDGSEFCDLEDFRGRIQVAAVNSSSSITLSGDEDAVAEAVGIFKDEGKFVRQLKVDTAYHSSHMIPCSTPYLTSLEAVSEAAAAGASTGNKPAWYSSVLDGNIMAPEYLDSKYWVSNMTNTVLFAPAVAAAVAQSGPFDLALELGPHPALKGPCLDTLTESLGDRIPYSGFLSRGKDDVSEFSAALGFIWSNLGAGSVNFERFEKSVSGDQNGRHMIADLPKYEFDHSRSFWNISRAGGAQLVSHHPPHPLLGKRCVDRETSQEIQWRNILNPKEIPWLKGHRIQGGIVFPASGFVAMAVEAARALVGDSSINLIKIEDLFIGRAIAFNEENSSVESLFSLKVIYSENDNIRASFTCYSGAPTEPGTPMGVNAEGTITITLAEPEVDTIPFVEPEDFNMTEIEVDRFYEQFRRLEYEYSPPFRGMLSIKRKRGHAKGTIEDQSGSMWEDQFLIHPGMLDTAFQSSSAAFSCPGDGMMWGLYIPAGIQSIIINPFFTSEGTGKQQNLPWEAISKGMKKSRSTMDINIFSQDNSHTFIQVEGLELMPFTTARPEDDAVIFSKLEYRIDRPSGDVAVIDDGFTAEALENAIKGERVSFYYLRRLLESITPEEKANTLPYYQHLLKWASHVVDRVKLDKNPFVRSIWQLDTEEHIKAIWDEYADRVDVRLIESVGKSLPEVIRKGTGILEHMEGLFEFYDQGLGLDMANRHLARMAAQVGHRYPQMKIFEIEITPGAGTGGSTRTILSYLGDMFSSYTYTDISSGFFEAAQERFKEFENRMIYSTFDMERSPSSQGFVEGSYDLVLASNVLHATDKLEEMMTHARQLLKPGGYLIALELTSNDTMRVGLPMGSLPGWWVGTETGRPWGPTVTLSQWDSLLRKCGFGGVDTNTPLLHKLHVSTVFAAQAVDERVNMLRSPLRTINTLPPTDSPRLVVVGGEALTTHRIAEQVAGLLAPRFNEVVRVTSFESLDIDTLPYSSTVLSLTELDEPLFKDITPAKLDALKTLWRQAGKILWVTQGARGKEPLSSMMLGLGRAMVHEYPNISLQILDLDKLDDEDRVAQLFATELLRLEVLKKWEYEAQGEIDLLWSIEPEVCFEGGARLIPRLYKCEQANERYNSARRTVTRKVNPQESPVLFVNEGSSYELQHPSPLRLPDALPVLAEARTIQISHFMLQAIGIGSSGKFMLCAGTDRATGEKLLALSHSMESQPTVLADWTMPLPLEDANPASLLAAIAARVTASSILQLTSSKGAVVVHEPSALIGTALAQQAQQSSIEIVITTSVKGCTPKGWLYIPDNLPRRLVKKALPASTALFIDLSQALNSIKAGQLIGECLPKSCATYDTHNLYGTTTEIRSGFSPSELLETFKSACIAGSDNWSNLGEVPVIQLQDIPGLSVLEMPLTVVDCSSLNTAVLANIQQIDSGVIFRAEKTYFLVGMSGQVGQSLCQWMVEHGARYVVLASRSPKVHPEFIKSMEEVGATIKVLSLDITKRESLYACYEEMSKTLPPVAGVAQGAMVLRDSMFDGLTFENLTTVLDPKVTGTQLLDELFYDAPLDFFIVMSSLTSVVGNSGQSNYTAANMFMVALAEQRRKRGVAGSAIAISSLIGIGYVERSEEFTGDYFEKIGYRNISERDLHQLFAEAILVGRPGCKESSEITTGLEPFYPERDSKAQFFDDIRFNHFILEQEAVHNVGGKGSTVPVRVQLADAKTKEEAFTIIKEGFLTRLRRTLMVSEDEAINEKASLVEQGIDSLMAVEIRSWFLKEVEVDVPVLKILGGSSVIDLLTEAMERVPATVVDLNALMNTKGAPPEPQKVPHRLLPVLEVETSSRGSSSDPQSSPKDSSSHLSTPPRTPVTEKPTVVAQTIIEKPKVSPAAKEVSSEMSYGQARFWFLSDYLEDKRSFNMTVMFKLTGKLQVTRLENAVRTVAQRHDALRTRFFWSGEGNRRTPMQGILSESPIHLEHVKLDSEADAREELRKMHDYVWDLNSWEAARMVLLTVNENVHYFMVSGHHISWDGYSFTVLFVDLDAAYCGRPLPPLGPECQYPAFASWQRETYEAGAMKKAIEDYYRPMIDPRAKAIPLFPFAKSPTRPLLDHFEQFEAKATLQPSLVSKLKHIARKNSATMFHLYLAALQALVFCLLPSENDFYLGVADANRIEKKFMGSLGFFLNLLPVRFDRSQAGAKISDIIKDTRNKAYKALENSFVPWNVLLHELKIPRTNTEAPIFQLFVDYRQIARDRAQWCGCNLSDEDWLNARNGYDLTLGITDNPTGESLLSLRFQKKLYSEHSTNVFLRSYVTVLESFASGVDLEVSELPCWAPSDIEAALEAGKGPSMRLEWPITVSHRIDQMIDKHSTQPALKDGLGNHLTYGQVKERINSIASALIDSGVTEGSPIGVFQNPSTDWICSMLAIFRVGATYLPLDLRNSMARIVSIVEAARPTVILTDHHTTAKFGQIGASDALQIVVSDVPTSTATPILPNQARPESCAVILFTSGTTGKPKGVILTHSNLRAQCEGYSRMVGLPSMVSVVLQQTIYNFDVSLDQIFAALADGGCLFVVPADKRGDPQAITQIMAEQGVTYTVATPSEYETWFRYAPENLAKCKSWGYAFGGGEHLHNGLIHEFASLAAQHIPGLRLFNNYGPTEASLAITKGEVKHSDPDLEPHVPAGWIIPNYTVAVVDEKLRPVPFESSGEIVTGGPGVASGYLGQSELTKEKFIPGDQIHPLVAKSAQTWYRTGDRGRLRQDGALYVDGRILGDSQVKIRGFRVELQEIEVVLIEAAKGALSHAIVTARGTGEDRFLAAHVVFAPDYAENRRQSMIHHLESKLPLPPYMQPTVIVPLASIPVTSNFKFDRKAIQALPLPDTKGREENLADIEKKVAELWRDIIPHGIRELTPETNFFDVGGNSILLVKLKAAIKRELEASPLLIDLMNSSTLGGMARIVRASSGQRAIDWEAETSIPESMNGLVQKRSSRYAKAGKNLTVILTGATGYLGRHILARLIEIPEIGEVNCLVRRESLSDAAFSKINPKVRFMPADLSQPRLGLSPTEFAALSEKVDIIMNCAANRSFWDGYEALRPVNFDAVKELAKLCIPNGASLHFISSGAVNIYDSSSPPTDGSDGYVASKWASEKFLHKVASSVGLQVHIHRPLSIASDEEASIRNISIKEEIQKELGLILRKLGKRPDFSTVSGYVDVTPVDRVVGNIVASMTTKEGEGLKVTEHRGKLRLHIKDFADYIDMNSELKALPSMNPLFWFADAKKAEFAQLITSQHLVMHNKEGELVTRR</sequence>
<evidence type="ECO:0000313" key="2">
    <source>
        <dbReference type="Proteomes" id="UP001153332"/>
    </source>
</evidence>
<protein>
    <submittedName>
        <fullName evidence="1">Uncharacterized protein</fullName>
    </submittedName>
</protein>
<keyword evidence="2" id="KW-1185">Reference proteome</keyword>
<name>A0ACC2JXR7_9PEZI</name>
<evidence type="ECO:0000313" key="1">
    <source>
        <dbReference type="EMBL" id="KAJ8132306.1"/>
    </source>
</evidence>
<comment type="caution">
    <text evidence="1">The sequence shown here is derived from an EMBL/GenBank/DDBJ whole genome shotgun (WGS) entry which is preliminary data.</text>
</comment>
<accession>A0ACC2JXR7</accession>
<proteinExistence type="predicted"/>
<reference evidence="1" key="1">
    <citation type="submission" date="2022-12" db="EMBL/GenBank/DDBJ databases">
        <title>Genome Sequence of Lasiodiplodia mahajangana.</title>
        <authorList>
            <person name="Buettner E."/>
        </authorList>
    </citation>
    <scope>NUCLEOTIDE SEQUENCE</scope>
    <source>
        <strain evidence="1">VT137</strain>
    </source>
</reference>
<gene>
    <name evidence="1" type="ORF">O1611_g1320</name>
</gene>